<dbReference type="AlphaFoldDB" id="E0IES1"/>
<dbReference type="PANTHER" id="PTHR32309">
    <property type="entry name" value="TYROSINE-PROTEIN KINASE"/>
    <property type="match status" value="1"/>
</dbReference>
<evidence type="ECO:0000313" key="10">
    <source>
        <dbReference type="EMBL" id="EFM09159.1"/>
    </source>
</evidence>
<feature type="transmembrane region" description="Helical" evidence="8">
    <location>
        <begin position="180"/>
        <end position="203"/>
    </location>
</feature>
<evidence type="ECO:0000256" key="3">
    <source>
        <dbReference type="ARBA" id="ARBA00022475"/>
    </source>
</evidence>
<keyword evidence="5 8" id="KW-1133">Transmembrane helix</keyword>
<evidence type="ECO:0000256" key="1">
    <source>
        <dbReference type="ARBA" id="ARBA00004651"/>
    </source>
</evidence>
<dbReference type="GO" id="GO:0005886">
    <property type="term" value="C:plasma membrane"/>
    <property type="evidence" value="ECO:0007669"/>
    <property type="project" value="UniProtKB-SubCell"/>
</dbReference>
<dbReference type="EMBL" id="AEDD01000012">
    <property type="protein sequence ID" value="EFM09159.1"/>
    <property type="molecule type" value="Genomic_DNA"/>
</dbReference>
<gene>
    <name evidence="10" type="ORF">PaecuDRAFT_4162</name>
</gene>
<dbReference type="Pfam" id="PF02706">
    <property type="entry name" value="Wzz"/>
    <property type="match status" value="1"/>
</dbReference>
<dbReference type="InterPro" id="IPR050445">
    <property type="entry name" value="Bact_polysacc_biosynth/exp"/>
</dbReference>
<comment type="subcellular location">
    <subcellularLocation>
        <location evidence="1">Cell membrane</location>
        <topology evidence="1">Multi-pass membrane protein</topology>
    </subcellularLocation>
</comment>
<dbReference type="Proteomes" id="UP000005387">
    <property type="component" value="Unassembled WGS sequence"/>
</dbReference>
<evidence type="ECO:0000256" key="4">
    <source>
        <dbReference type="ARBA" id="ARBA00022692"/>
    </source>
</evidence>
<evidence type="ECO:0000256" key="7">
    <source>
        <dbReference type="SAM" id="MobiDB-lite"/>
    </source>
</evidence>
<accession>E0IES1</accession>
<feature type="compositionally biased region" description="Basic residues" evidence="7">
    <location>
        <begin position="234"/>
        <end position="246"/>
    </location>
</feature>
<proteinExistence type="inferred from homology"/>
<protein>
    <submittedName>
        <fullName evidence="10">Lipopolysaccharide biosynthesis protein</fullName>
    </submittedName>
</protein>
<dbReference type="STRING" id="717606.PaecuDRAFT_4162"/>
<feature type="transmembrane region" description="Helical" evidence="8">
    <location>
        <begin position="18"/>
        <end position="38"/>
    </location>
</feature>
<keyword evidence="11" id="KW-1185">Reference proteome</keyword>
<keyword evidence="3" id="KW-1003">Cell membrane</keyword>
<keyword evidence="6 8" id="KW-0472">Membrane</keyword>
<feature type="domain" description="Polysaccharide chain length determinant N-terminal" evidence="9">
    <location>
        <begin position="3"/>
        <end position="95"/>
    </location>
</feature>
<dbReference type="PANTHER" id="PTHR32309:SF31">
    <property type="entry name" value="CAPSULAR EXOPOLYSACCHARIDE FAMILY"/>
    <property type="match status" value="1"/>
</dbReference>
<evidence type="ECO:0000256" key="6">
    <source>
        <dbReference type="ARBA" id="ARBA00023136"/>
    </source>
</evidence>
<feature type="region of interest" description="Disordered" evidence="7">
    <location>
        <begin position="234"/>
        <end position="258"/>
    </location>
</feature>
<feature type="compositionally biased region" description="Basic and acidic residues" evidence="7">
    <location>
        <begin position="247"/>
        <end position="258"/>
    </location>
</feature>
<evidence type="ECO:0000256" key="2">
    <source>
        <dbReference type="ARBA" id="ARBA00006683"/>
    </source>
</evidence>
<keyword evidence="4 8" id="KW-0812">Transmembrane</keyword>
<dbReference type="eggNOG" id="COG3944">
    <property type="taxonomic scope" value="Bacteria"/>
</dbReference>
<dbReference type="RefSeq" id="WP_006040145.1">
    <property type="nucleotide sequence ID" value="NZ_AEDD01000012.1"/>
</dbReference>
<dbReference type="OrthoDB" id="2360475at2"/>
<reference evidence="10 11" key="1">
    <citation type="submission" date="2010-07" db="EMBL/GenBank/DDBJ databases">
        <title>The draft genome of Paenibacillus curdlanolyticus YK9.</title>
        <authorList>
            <consortium name="US DOE Joint Genome Institute (JGI-PGF)"/>
            <person name="Lucas S."/>
            <person name="Copeland A."/>
            <person name="Lapidus A."/>
            <person name="Cheng J.-F."/>
            <person name="Bruce D."/>
            <person name="Goodwin L."/>
            <person name="Pitluck S."/>
            <person name="Land M.L."/>
            <person name="Hauser L."/>
            <person name="Chang Y.-J."/>
            <person name="Jeffries C."/>
            <person name="Anderson I.J."/>
            <person name="Johnson E."/>
            <person name="Loganathan U."/>
            <person name="Mulhopadhyay B."/>
            <person name="Kyrpides N."/>
            <person name="Woyke T.J."/>
        </authorList>
    </citation>
    <scope>NUCLEOTIDE SEQUENCE [LARGE SCALE GENOMIC DNA]</scope>
    <source>
        <strain evidence="10 11">YK9</strain>
    </source>
</reference>
<evidence type="ECO:0000259" key="9">
    <source>
        <dbReference type="Pfam" id="PF02706"/>
    </source>
</evidence>
<sequence>MPEELELLDYWRILRHRLWIMIVMVVFGVSIAFGYGQFMQKPNYEANAKLVIRHSVDDASALASEIDAIEANLKMMDTYKEFIRTPVVMDKVVAEHPELGLRSGELASRIKVNAGLNSQLLTIVAHDGSYSRAAQIANAVSEVFLSEAKRVFRVSNMDLLYKADPAPKDLPAPVGMNLKMLLAIAFIVSSMLGAGICVLLAYLDRSIRSERDIQRVLQLPTFIELPLYMESKKRMGGRKASMPKRGRAGEDRDVPLEK</sequence>
<evidence type="ECO:0000313" key="11">
    <source>
        <dbReference type="Proteomes" id="UP000005387"/>
    </source>
</evidence>
<name>E0IES1_9BACL</name>
<comment type="similarity">
    <text evidence="2">Belongs to the CpsC/CapA family.</text>
</comment>
<evidence type="ECO:0000256" key="8">
    <source>
        <dbReference type="SAM" id="Phobius"/>
    </source>
</evidence>
<dbReference type="InterPro" id="IPR003856">
    <property type="entry name" value="LPS_length_determ_N"/>
</dbReference>
<evidence type="ECO:0000256" key="5">
    <source>
        <dbReference type="ARBA" id="ARBA00022989"/>
    </source>
</evidence>
<organism evidence="10 11">
    <name type="scientific">Paenibacillus curdlanolyticus YK9</name>
    <dbReference type="NCBI Taxonomy" id="717606"/>
    <lineage>
        <taxon>Bacteria</taxon>
        <taxon>Bacillati</taxon>
        <taxon>Bacillota</taxon>
        <taxon>Bacilli</taxon>
        <taxon>Bacillales</taxon>
        <taxon>Paenibacillaceae</taxon>
        <taxon>Paenibacillus</taxon>
    </lineage>
</organism>